<dbReference type="SUPFAM" id="SSF52833">
    <property type="entry name" value="Thioredoxin-like"/>
    <property type="match status" value="1"/>
</dbReference>
<dbReference type="InterPro" id="IPR012863">
    <property type="entry name" value="DUF1636"/>
</dbReference>
<dbReference type="InterPro" id="IPR036249">
    <property type="entry name" value="Thioredoxin-like_sf"/>
</dbReference>
<dbReference type="Pfam" id="PF07845">
    <property type="entry name" value="DUF1636"/>
    <property type="match status" value="1"/>
</dbReference>
<sequence length="122" mass="12891">MTAPVTIYVCTTCRRAEDPAEAPRAGARLHAAVAEAANDATDVAVVGVECLSVCKRPVTIGFTAAGKWTYVYGDFVPETAAEGILAAARQYAVAPEGLIPWRERPDSLKKGVVARIPPIKPV</sequence>
<organism evidence="1">
    <name type="scientific">Methyloraptor flagellatus</name>
    <dbReference type="NCBI Taxonomy" id="3162530"/>
    <lineage>
        <taxon>Bacteria</taxon>
        <taxon>Pseudomonadati</taxon>
        <taxon>Pseudomonadota</taxon>
        <taxon>Alphaproteobacteria</taxon>
        <taxon>Hyphomicrobiales</taxon>
        <taxon>Ancalomicrobiaceae</taxon>
        <taxon>Methyloraptor</taxon>
    </lineage>
</organism>
<gene>
    <name evidence="1" type="ORF">ABS361_20040</name>
</gene>
<dbReference type="EMBL" id="CP158568">
    <property type="protein sequence ID" value="XBY44286.1"/>
    <property type="molecule type" value="Genomic_DNA"/>
</dbReference>
<dbReference type="KEGG" id="mflg:ABS361_20040"/>
<accession>A0AAU7X910</accession>
<proteinExistence type="predicted"/>
<dbReference type="RefSeq" id="WP_407049378.1">
    <property type="nucleotide sequence ID" value="NZ_CP158568.1"/>
</dbReference>
<reference evidence="1" key="1">
    <citation type="submission" date="2024-06" db="EMBL/GenBank/DDBJ databases">
        <title>Methylostella associata gen. nov., sp. nov., a novel Ancalomicrobiaceae-affiliated facultatively methylotrophic bacteria that feed on methanotrophs of the genus Methylococcus.</title>
        <authorList>
            <person name="Saltykova V."/>
            <person name="Danilova O.V."/>
            <person name="Oshkin I.Y."/>
            <person name="Belova S.E."/>
            <person name="Pimenov N.V."/>
            <person name="Dedysh S.N."/>
        </authorList>
    </citation>
    <scope>NUCLEOTIDE SEQUENCE</scope>
    <source>
        <strain evidence="1">S20</strain>
    </source>
</reference>
<name>A0AAU7X910_9HYPH</name>
<evidence type="ECO:0000313" key="1">
    <source>
        <dbReference type="EMBL" id="XBY44286.1"/>
    </source>
</evidence>
<protein>
    <submittedName>
        <fullName evidence="1">DUF1636 domain-containing protein</fullName>
    </submittedName>
</protein>
<dbReference type="AlphaFoldDB" id="A0AAU7X910"/>